<reference evidence="6 7" key="1">
    <citation type="journal article" date="2014" name="J. Microbiol.">
        <title>Diaminobutyricibacter tongyongensis gen. nov., sp. nov. and Homoserinibacter gongjuensis gen. nov., sp. nov. belong to the family Microbacteriaceae.</title>
        <authorList>
            <person name="Kim S.J."/>
            <person name="Ahn J.H."/>
            <person name="Weon H.Y."/>
            <person name="Hamada M."/>
            <person name="Suzuki K."/>
            <person name="Kwon S.W."/>
        </authorList>
    </citation>
    <scope>NUCLEOTIDE SEQUENCE [LARGE SCALE GENOMIC DNA]</scope>
    <source>
        <strain evidence="6 7">NBRC 108724</strain>
    </source>
</reference>
<keyword evidence="3" id="KW-0464">Manganese</keyword>
<dbReference type="Pfam" id="PF00491">
    <property type="entry name" value="Arginase"/>
    <property type="match status" value="1"/>
</dbReference>
<gene>
    <name evidence="6" type="ORF">G3T36_15875</name>
</gene>
<evidence type="ECO:0000256" key="5">
    <source>
        <dbReference type="SAM" id="MobiDB-lite"/>
    </source>
</evidence>
<evidence type="ECO:0000256" key="4">
    <source>
        <dbReference type="PROSITE-ProRule" id="PRU00742"/>
    </source>
</evidence>
<dbReference type="CDD" id="cd09999">
    <property type="entry name" value="Arginase-like_1"/>
    <property type="match status" value="1"/>
</dbReference>
<evidence type="ECO:0000313" key="6">
    <source>
        <dbReference type="EMBL" id="NEN07338.1"/>
    </source>
</evidence>
<dbReference type="PANTHER" id="PTHR43782">
    <property type="entry name" value="ARGINASE"/>
    <property type="match status" value="1"/>
</dbReference>
<comment type="caution">
    <text evidence="6">The sequence shown here is derived from an EMBL/GenBank/DDBJ whole genome shotgun (WGS) entry which is preliminary data.</text>
</comment>
<dbReference type="SUPFAM" id="SSF52768">
    <property type="entry name" value="Arginase/deacetylase"/>
    <property type="match status" value="1"/>
</dbReference>
<evidence type="ECO:0000313" key="7">
    <source>
        <dbReference type="Proteomes" id="UP000474967"/>
    </source>
</evidence>
<dbReference type="GO" id="GO:0030145">
    <property type="term" value="F:manganese ion binding"/>
    <property type="evidence" value="ECO:0007669"/>
    <property type="project" value="TreeGrafter"/>
</dbReference>
<evidence type="ECO:0000256" key="1">
    <source>
        <dbReference type="ARBA" id="ARBA00022723"/>
    </source>
</evidence>
<keyword evidence="1" id="KW-0479">Metal-binding</keyword>
<dbReference type="GO" id="GO:0005829">
    <property type="term" value="C:cytosol"/>
    <property type="evidence" value="ECO:0007669"/>
    <property type="project" value="TreeGrafter"/>
</dbReference>
<dbReference type="PANTHER" id="PTHR43782:SF3">
    <property type="entry name" value="ARGINASE"/>
    <property type="match status" value="1"/>
</dbReference>
<dbReference type="Proteomes" id="UP000474967">
    <property type="component" value="Unassembled WGS sequence"/>
</dbReference>
<organism evidence="6 7">
    <name type="scientific">Leifsonia tongyongensis</name>
    <dbReference type="NCBI Taxonomy" id="1268043"/>
    <lineage>
        <taxon>Bacteria</taxon>
        <taxon>Bacillati</taxon>
        <taxon>Actinomycetota</taxon>
        <taxon>Actinomycetes</taxon>
        <taxon>Micrococcales</taxon>
        <taxon>Microbacteriaceae</taxon>
        <taxon>Leifsonia</taxon>
    </lineage>
</organism>
<proteinExistence type="inferred from homology"/>
<dbReference type="PROSITE" id="PS51409">
    <property type="entry name" value="ARGINASE_2"/>
    <property type="match status" value="1"/>
</dbReference>
<dbReference type="EMBL" id="JAAGWY010000004">
    <property type="protein sequence ID" value="NEN07338.1"/>
    <property type="molecule type" value="Genomic_DNA"/>
</dbReference>
<dbReference type="InterPro" id="IPR023696">
    <property type="entry name" value="Ureohydrolase_dom_sf"/>
</dbReference>
<keyword evidence="7" id="KW-1185">Reference proteome</keyword>
<feature type="region of interest" description="Disordered" evidence="5">
    <location>
        <begin position="1"/>
        <end position="33"/>
    </location>
</feature>
<dbReference type="InterPro" id="IPR006035">
    <property type="entry name" value="Ureohydrolase"/>
</dbReference>
<protein>
    <submittedName>
        <fullName evidence="6">Arginase family protein</fullName>
    </submittedName>
</protein>
<evidence type="ECO:0000256" key="2">
    <source>
        <dbReference type="ARBA" id="ARBA00022801"/>
    </source>
</evidence>
<accession>A0A6L9Y235</accession>
<dbReference type="GO" id="GO:0004053">
    <property type="term" value="F:arginase activity"/>
    <property type="evidence" value="ECO:0007669"/>
    <property type="project" value="TreeGrafter"/>
</dbReference>
<comment type="similarity">
    <text evidence="4">Belongs to the arginase family.</text>
</comment>
<evidence type="ECO:0000256" key="3">
    <source>
        <dbReference type="ARBA" id="ARBA00023211"/>
    </source>
</evidence>
<sequence length="323" mass="32963">MALPEGHPGLRLPPDGSGTARCPRFGEAPPRHVGQTGSVAARFLVVPQWQGSGSSRAMRLIDGAEAIQGDLPASATHVVEVPMEAGESLDTGVHRFSALVAIREAAMAELRALESPVVTIGGDCAADLASVQHAVSARPAGDVALVWLDAHGDLNDPTTSPSGAFHGMVLRALLGDAPEGLASTGAELVTPSNVILAGTRALDDGESAFVDASGIRVISVDDLADPESVVSAIEATGASAVYLHIDLDVLDPGTVAGIGFPEPFGIQPDQLSDVIRAVRRRFELAGAALTEFAPESLDAASADLAVILRVLGALTAPLPQAAP</sequence>
<name>A0A6L9Y235_9MICO</name>
<keyword evidence="2" id="KW-0378">Hydrolase</keyword>
<dbReference type="PRINTS" id="PR00116">
    <property type="entry name" value="ARGINASE"/>
</dbReference>
<dbReference type="AlphaFoldDB" id="A0A6L9Y235"/>
<dbReference type="Gene3D" id="3.40.800.10">
    <property type="entry name" value="Ureohydrolase domain"/>
    <property type="match status" value="1"/>
</dbReference>